<evidence type="ECO:0000256" key="4">
    <source>
        <dbReference type="ARBA" id="ARBA00022989"/>
    </source>
</evidence>
<dbReference type="AlphaFoldDB" id="A0A565CD01"/>
<dbReference type="Pfam" id="PF13947">
    <property type="entry name" value="GUB_WAK_bind"/>
    <property type="match status" value="1"/>
</dbReference>
<evidence type="ECO:0000256" key="1">
    <source>
        <dbReference type="ARBA" id="ARBA00004167"/>
    </source>
</evidence>
<feature type="chain" id="PRO_5021938464" description="Wall-associated receptor kinase galacturonan-binding domain-containing protein" evidence="6">
    <location>
        <begin position="26"/>
        <end position="118"/>
    </location>
</feature>
<evidence type="ECO:0000313" key="9">
    <source>
        <dbReference type="Proteomes" id="UP000489600"/>
    </source>
</evidence>
<evidence type="ECO:0000259" key="7">
    <source>
        <dbReference type="Pfam" id="PF13947"/>
    </source>
</evidence>
<evidence type="ECO:0000256" key="3">
    <source>
        <dbReference type="ARBA" id="ARBA00022729"/>
    </source>
</evidence>
<keyword evidence="4" id="KW-1133">Transmembrane helix</keyword>
<proteinExistence type="predicted"/>
<dbReference type="GO" id="GO:0016020">
    <property type="term" value="C:membrane"/>
    <property type="evidence" value="ECO:0007669"/>
    <property type="project" value="UniProtKB-SubCell"/>
</dbReference>
<feature type="domain" description="Wall-associated receptor kinase galacturonan-binding" evidence="7">
    <location>
        <begin position="32"/>
        <end position="83"/>
    </location>
</feature>
<comment type="caution">
    <text evidence="8">The sequence shown here is derived from an EMBL/GenBank/DDBJ whole genome shotgun (WGS) entry which is preliminary data.</text>
</comment>
<evidence type="ECO:0000256" key="5">
    <source>
        <dbReference type="ARBA" id="ARBA00023136"/>
    </source>
</evidence>
<keyword evidence="9" id="KW-1185">Reference proteome</keyword>
<comment type="subcellular location">
    <subcellularLocation>
        <location evidence="1">Membrane</location>
        <topology evidence="1">Single-pass membrane protein</topology>
    </subcellularLocation>
</comment>
<dbReference type="EMBL" id="CABITT030000007">
    <property type="protein sequence ID" value="VVB11558.1"/>
    <property type="molecule type" value="Genomic_DNA"/>
</dbReference>
<reference evidence="8" key="1">
    <citation type="submission" date="2019-07" db="EMBL/GenBank/DDBJ databases">
        <authorList>
            <person name="Dittberner H."/>
        </authorList>
    </citation>
    <scope>NUCLEOTIDE SEQUENCE [LARGE SCALE GENOMIC DNA]</scope>
</reference>
<name>A0A565CD01_9BRAS</name>
<keyword evidence="5" id="KW-0472">Membrane</keyword>
<keyword evidence="3 6" id="KW-0732">Signal</keyword>
<sequence>MSSNKTFSLLILFSLLLLLIFDSAALTALKSCPSDCGAIEILYPFGIGKGCYLEKWYEINCTSVSGKLVPFLSVVSKEVVKISLPGEFSWGSAPLSYGSVRIKKPDNFPRMLKSLDHS</sequence>
<evidence type="ECO:0000256" key="6">
    <source>
        <dbReference type="SAM" id="SignalP"/>
    </source>
</evidence>
<dbReference type="InterPro" id="IPR025287">
    <property type="entry name" value="WAK_GUB"/>
</dbReference>
<protein>
    <recommendedName>
        <fullName evidence="7">Wall-associated receptor kinase galacturonan-binding domain-containing protein</fullName>
    </recommendedName>
</protein>
<dbReference type="OrthoDB" id="1112445at2759"/>
<gene>
    <name evidence="8" type="ORF">ANE_LOCUS22002</name>
</gene>
<dbReference type="Proteomes" id="UP000489600">
    <property type="component" value="Unassembled WGS sequence"/>
</dbReference>
<evidence type="ECO:0000256" key="2">
    <source>
        <dbReference type="ARBA" id="ARBA00022692"/>
    </source>
</evidence>
<organism evidence="8 9">
    <name type="scientific">Arabis nemorensis</name>
    <dbReference type="NCBI Taxonomy" id="586526"/>
    <lineage>
        <taxon>Eukaryota</taxon>
        <taxon>Viridiplantae</taxon>
        <taxon>Streptophyta</taxon>
        <taxon>Embryophyta</taxon>
        <taxon>Tracheophyta</taxon>
        <taxon>Spermatophyta</taxon>
        <taxon>Magnoliopsida</taxon>
        <taxon>eudicotyledons</taxon>
        <taxon>Gunneridae</taxon>
        <taxon>Pentapetalae</taxon>
        <taxon>rosids</taxon>
        <taxon>malvids</taxon>
        <taxon>Brassicales</taxon>
        <taxon>Brassicaceae</taxon>
        <taxon>Arabideae</taxon>
        <taxon>Arabis</taxon>
    </lineage>
</organism>
<dbReference type="GO" id="GO:0030247">
    <property type="term" value="F:polysaccharide binding"/>
    <property type="evidence" value="ECO:0007669"/>
    <property type="project" value="InterPro"/>
</dbReference>
<evidence type="ECO:0000313" key="8">
    <source>
        <dbReference type="EMBL" id="VVB11558.1"/>
    </source>
</evidence>
<accession>A0A565CD01</accession>
<keyword evidence="2" id="KW-0812">Transmembrane</keyword>
<dbReference type="PANTHER" id="PTHR33491">
    <property type="entry name" value="OSJNBA0016N04.9 PROTEIN"/>
    <property type="match status" value="1"/>
</dbReference>
<feature type="signal peptide" evidence="6">
    <location>
        <begin position="1"/>
        <end position="25"/>
    </location>
</feature>